<feature type="binding site" evidence="9">
    <location>
        <begin position="28"/>
        <end position="35"/>
    </location>
    <ligand>
        <name>ATP</name>
        <dbReference type="ChEBI" id="CHEBI:30616"/>
    </ligand>
</feature>
<evidence type="ECO:0000313" key="12">
    <source>
        <dbReference type="Proteomes" id="UP000231382"/>
    </source>
</evidence>
<dbReference type="InterPro" id="IPR027417">
    <property type="entry name" value="P-loop_NTPase"/>
</dbReference>
<evidence type="ECO:0000256" key="8">
    <source>
        <dbReference type="ARBA" id="ARBA00023125"/>
    </source>
</evidence>
<proteinExistence type="inferred from homology"/>
<evidence type="ECO:0000256" key="6">
    <source>
        <dbReference type="ARBA" id="ARBA00022741"/>
    </source>
</evidence>
<dbReference type="InterPro" id="IPR003593">
    <property type="entry name" value="AAA+_ATPase"/>
</dbReference>
<dbReference type="PANTHER" id="PTHR32182">
    <property type="entry name" value="DNA REPLICATION AND REPAIR PROTEIN RECF"/>
    <property type="match status" value="1"/>
</dbReference>
<dbReference type="GO" id="GO:0003697">
    <property type="term" value="F:single-stranded DNA binding"/>
    <property type="evidence" value="ECO:0007669"/>
    <property type="project" value="UniProtKB-UniRule"/>
</dbReference>
<keyword evidence="4 9" id="KW-0963">Cytoplasm</keyword>
<dbReference type="GO" id="GO:0009432">
    <property type="term" value="P:SOS response"/>
    <property type="evidence" value="ECO:0007669"/>
    <property type="project" value="UniProtKB-UniRule"/>
</dbReference>
<dbReference type="InterPro" id="IPR018078">
    <property type="entry name" value="DNA-binding_RecF_CS"/>
</dbReference>
<comment type="subcellular location">
    <subcellularLocation>
        <location evidence="1 9">Cytoplasm</location>
    </subcellularLocation>
</comment>
<dbReference type="PROSITE" id="PS00617">
    <property type="entry name" value="RECF_1"/>
    <property type="match status" value="1"/>
</dbReference>
<dbReference type="Gene3D" id="3.40.50.300">
    <property type="entry name" value="P-loop containing nucleotide triphosphate hydrolases"/>
    <property type="match status" value="1"/>
</dbReference>
<keyword evidence="9" id="KW-0742">SOS response</keyword>
<comment type="function">
    <text evidence="9">The RecF protein is involved in DNA metabolism; it is required for DNA replication and normal SOS inducibility. RecF binds preferentially to single-stranded, linear DNA. It also seems to bind ATP.</text>
</comment>
<dbReference type="Pfam" id="PF02463">
    <property type="entry name" value="SMC_N"/>
    <property type="match status" value="1"/>
</dbReference>
<dbReference type="PANTHER" id="PTHR32182:SF0">
    <property type="entry name" value="DNA REPLICATION AND REPAIR PROTEIN RECF"/>
    <property type="match status" value="1"/>
</dbReference>
<accession>A0A2H0W7N6</accession>
<comment type="caution">
    <text evidence="11">The sequence shown here is derived from an EMBL/GenBank/DDBJ whole genome shotgun (WGS) entry which is preliminary data.</text>
</comment>
<dbReference type="GO" id="GO:0006302">
    <property type="term" value="P:double-strand break repair"/>
    <property type="evidence" value="ECO:0007669"/>
    <property type="project" value="TreeGrafter"/>
</dbReference>
<dbReference type="InterPro" id="IPR003395">
    <property type="entry name" value="RecF/RecN/SMC_N"/>
</dbReference>
<dbReference type="SMART" id="SM00382">
    <property type="entry name" value="AAA"/>
    <property type="match status" value="1"/>
</dbReference>
<dbReference type="Gene3D" id="1.20.1050.90">
    <property type="entry name" value="RecF/RecN/SMC, N-terminal domain"/>
    <property type="match status" value="1"/>
</dbReference>
<keyword evidence="9" id="KW-0234">DNA repair</keyword>
<evidence type="ECO:0000256" key="3">
    <source>
        <dbReference type="ARBA" id="ARBA00020170"/>
    </source>
</evidence>
<evidence type="ECO:0000256" key="5">
    <source>
        <dbReference type="ARBA" id="ARBA00022705"/>
    </source>
</evidence>
<dbReference type="GO" id="GO:0006260">
    <property type="term" value="P:DNA replication"/>
    <property type="evidence" value="ECO:0007669"/>
    <property type="project" value="UniProtKB-UniRule"/>
</dbReference>
<gene>
    <name evidence="9" type="primary">recF</name>
    <name evidence="11" type="ORF">COT78_00155</name>
</gene>
<evidence type="ECO:0000256" key="7">
    <source>
        <dbReference type="ARBA" id="ARBA00022840"/>
    </source>
</evidence>
<dbReference type="InterPro" id="IPR042174">
    <property type="entry name" value="RecF_2"/>
</dbReference>
<comment type="similarity">
    <text evidence="2 9">Belongs to the RecF family.</text>
</comment>
<keyword evidence="6 9" id="KW-0547">Nucleotide-binding</keyword>
<keyword evidence="8 9" id="KW-0238">DNA-binding</keyword>
<dbReference type="GO" id="GO:0005524">
    <property type="term" value="F:ATP binding"/>
    <property type="evidence" value="ECO:0007669"/>
    <property type="project" value="UniProtKB-UniRule"/>
</dbReference>
<dbReference type="Proteomes" id="UP000231382">
    <property type="component" value="Unassembled WGS sequence"/>
</dbReference>
<feature type="domain" description="AAA+ ATPase" evidence="10">
    <location>
        <begin position="20"/>
        <end position="359"/>
    </location>
</feature>
<dbReference type="GO" id="GO:0005737">
    <property type="term" value="C:cytoplasm"/>
    <property type="evidence" value="ECO:0007669"/>
    <property type="project" value="UniProtKB-SubCell"/>
</dbReference>
<dbReference type="EMBL" id="PEZW01000001">
    <property type="protein sequence ID" value="PIS08099.1"/>
    <property type="molecule type" value="Genomic_DNA"/>
</dbReference>
<name>A0A2H0W7N6_9BACT</name>
<keyword evidence="7 9" id="KW-0067">ATP-binding</keyword>
<dbReference type="SUPFAM" id="SSF52540">
    <property type="entry name" value="P-loop containing nucleoside triphosphate hydrolases"/>
    <property type="match status" value="1"/>
</dbReference>
<dbReference type="NCBIfam" id="TIGR00611">
    <property type="entry name" value="recf"/>
    <property type="match status" value="1"/>
</dbReference>
<evidence type="ECO:0000256" key="2">
    <source>
        <dbReference type="ARBA" id="ARBA00008016"/>
    </source>
</evidence>
<evidence type="ECO:0000256" key="9">
    <source>
        <dbReference type="HAMAP-Rule" id="MF_00365"/>
    </source>
</evidence>
<dbReference type="InterPro" id="IPR001238">
    <property type="entry name" value="DNA-binding_RecF"/>
</dbReference>
<sequence>MLKHLKLHNFRNHSDFETDLDQTTVFIGPNGVGKSNILESIAILSFCRSFRNDNKKNLIKIDADYARINGDLSLPGSRAKADEIEMFLQKTPSFIFQVKDKGVVKKQSEFIGRLRSVIFSPETLEIITGSPRIRRKFLDIMISQSDRDYLRTLVRYEKIRQERNSLLQRIRSNQASIDELDYWNIELVREGKKIIDARVKTIARLNEHLSALYSKISGKSDQLDLNYHTNAINNFSDELLAHQRREISSGHTLIGPHRDDLVFNLNNCNVANFASRGETRSAVLALKMAELEFLSDDKKNQPLLLLDDVFSEFDRSRREHLCDLIEKYQTIITTTEEEYLSRCLVGNAKIIKLHTTNSPIKQNHQSDDSINS</sequence>
<organism evidence="11 12">
    <name type="scientific">Candidatus Berkelbacteria bacterium CG10_big_fil_rev_8_21_14_0_10_43_13</name>
    <dbReference type="NCBI Taxonomy" id="1974514"/>
    <lineage>
        <taxon>Bacteria</taxon>
        <taxon>Candidatus Berkelbacteria</taxon>
    </lineage>
</organism>
<reference evidence="12" key="1">
    <citation type="submission" date="2017-09" db="EMBL/GenBank/DDBJ databases">
        <title>Depth-based differentiation of microbial function through sediment-hosted aquifers and enrichment of novel symbionts in the deep terrestrial subsurface.</title>
        <authorList>
            <person name="Probst A.J."/>
            <person name="Ladd B."/>
            <person name="Jarett J.K."/>
            <person name="Geller-Mcgrath D.E."/>
            <person name="Sieber C.M.K."/>
            <person name="Emerson J.B."/>
            <person name="Anantharaman K."/>
            <person name="Thomas B.C."/>
            <person name="Malmstrom R."/>
            <person name="Stieglmeier M."/>
            <person name="Klingl A."/>
            <person name="Woyke T."/>
            <person name="Ryan C.M."/>
            <person name="Banfield J.F."/>
        </authorList>
    </citation>
    <scope>NUCLEOTIDE SEQUENCE [LARGE SCALE GENOMIC DNA]</scope>
</reference>
<evidence type="ECO:0000313" key="11">
    <source>
        <dbReference type="EMBL" id="PIS08099.1"/>
    </source>
</evidence>
<evidence type="ECO:0000256" key="1">
    <source>
        <dbReference type="ARBA" id="ARBA00004496"/>
    </source>
</evidence>
<keyword evidence="9" id="KW-0227">DNA damage</keyword>
<dbReference type="AlphaFoldDB" id="A0A2H0W7N6"/>
<protein>
    <recommendedName>
        <fullName evidence="3 9">DNA replication and repair protein RecF</fullName>
    </recommendedName>
</protein>
<evidence type="ECO:0000256" key="4">
    <source>
        <dbReference type="ARBA" id="ARBA00022490"/>
    </source>
</evidence>
<dbReference type="HAMAP" id="MF_00365">
    <property type="entry name" value="RecF"/>
    <property type="match status" value="1"/>
</dbReference>
<evidence type="ECO:0000259" key="10">
    <source>
        <dbReference type="SMART" id="SM00382"/>
    </source>
</evidence>
<keyword evidence="5 9" id="KW-0235">DNA replication</keyword>
<dbReference type="GO" id="GO:0000731">
    <property type="term" value="P:DNA synthesis involved in DNA repair"/>
    <property type="evidence" value="ECO:0007669"/>
    <property type="project" value="TreeGrafter"/>
</dbReference>